<feature type="domain" description="Outer membrane lipoprotein BamD-like" evidence="5">
    <location>
        <begin position="151"/>
        <end position="265"/>
    </location>
</feature>
<feature type="region of interest" description="Disordered" evidence="4">
    <location>
        <begin position="121"/>
        <end position="144"/>
    </location>
</feature>
<name>C6XA93_METGS</name>
<dbReference type="KEGG" id="mei:Msip34_2397"/>
<dbReference type="STRING" id="582744.Msip34_2397"/>
<comment type="subcellular location">
    <subcellularLocation>
        <location evidence="2">Periplasm</location>
    </subcellularLocation>
</comment>
<evidence type="ECO:0000313" key="7">
    <source>
        <dbReference type="EMBL" id="ACT51634.1"/>
    </source>
</evidence>
<keyword evidence="2" id="KW-0132">Cell division</keyword>
<dbReference type="GO" id="GO:0030288">
    <property type="term" value="C:outer membrane-bounded periplasmic space"/>
    <property type="evidence" value="ECO:0007669"/>
    <property type="project" value="UniProtKB-UniRule"/>
</dbReference>
<gene>
    <name evidence="2" type="primary">cpoB</name>
    <name evidence="7" type="ordered locus">Msip34_2397</name>
</gene>
<evidence type="ECO:0000256" key="3">
    <source>
        <dbReference type="PROSITE-ProRule" id="PRU00339"/>
    </source>
</evidence>
<reference evidence="8" key="1">
    <citation type="submission" date="2009-07" db="EMBL/GenBank/DDBJ databases">
        <title>Complete sequence of chromosome of Methylovorus sp. SIP3-4.</title>
        <authorList>
            <person name="Lucas S."/>
            <person name="Copeland A."/>
            <person name="Lapidus A."/>
            <person name="Glavina del Rio T."/>
            <person name="Tice H."/>
            <person name="Bruce D."/>
            <person name="Goodwin L."/>
            <person name="Pitluck S."/>
            <person name="Clum A."/>
            <person name="Larimer F."/>
            <person name="Land M."/>
            <person name="Hauser L."/>
            <person name="Kyrpides N."/>
            <person name="Mikhailova N."/>
            <person name="Kayluzhnaya M."/>
            <person name="Chistoserdova L."/>
        </authorList>
    </citation>
    <scope>NUCLEOTIDE SEQUENCE [LARGE SCALE GENOMIC DNA]</scope>
    <source>
        <strain evidence="8">SIP3-4</strain>
    </source>
</reference>
<dbReference type="InterPro" id="IPR014162">
    <property type="entry name" value="CpoB_C"/>
</dbReference>
<dbReference type="NCBIfam" id="TIGR02795">
    <property type="entry name" value="tol_pal_ybgF"/>
    <property type="match status" value="1"/>
</dbReference>
<evidence type="ECO:0000259" key="6">
    <source>
        <dbReference type="Pfam" id="PF16331"/>
    </source>
</evidence>
<dbReference type="eggNOG" id="COG1729">
    <property type="taxonomic scope" value="Bacteria"/>
</dbReference>
<comment type="similarity">
    <text evidence="2">Belongs to the CpoB family.</text>
</comment>
<keyword evidence="2" id="KW-0131">Cell cycle</keyword>
<comment type="function">
    <text evidence="2">Mediates coordination of peptidoglycan synthesis and outer membrane constriction during cell division.</text>
</comment>
<dbReference type="InterPro" id="IPR034706">
    <property type="entry name" value="CpoB"/>
</dbReference>
<dbReference type="EMBL" id="CP001674">
    <property type="protein sequence ID" value="ACT51634.1"/>
    <property type="molecule type" value="Genomic_DNA"/>
</dbReference>
<feature type="coiled-coil region" evidence="2">
    <location>
        <begin position="25"/>
        <end position="102"/>
    </location>
</feature>
<feature type="domain" description="YbgF trimerisation" evidence="6">
    <location>
        <begin position="59"/>
        <end position="123"/>
    </location>
</feature>
<feature type="chain" id="PRO_5009991068" description="Cell division coordinator CpoB" evidence="2">
    <location>
        <begin position="21"/>
        <end position="270"/>
    </location>
</feature>
<feature type="compositionally biased region" description="Low complexity" evidence="4">
    <location>
        <begin position="121"/>
        <end position="135"/>
    </location>
</feature>
<accession>C6XA93</accession>
<evidence type="ECO:0000256" key="2">
    <source>
        <dbReference type="HAMAP-Rule" id="MF_02066"/>
    </source>
</evidence>
<dbReference type="GO" id="GO:0070206">
    <property type="term" value="P:protein trimerization"/>
    <property type="evidence" value="ECO:0007669"/>
    <property type="project" value="InterPro"/>
</dbReference>
<dbReference type="InterPro" id="IPR039565">
    <property type="entry name" value="BamD-like"/>
</dbReference>
<dbReference type="InterPro" id="IPR019734">
    <property type="entry name" value="TPR_rpt"/>
</dbReference>
<sequence length="270" mass="29457" precursor="true">MRGLIVGLGLLMGVSQMAHAALFGDDEARRKIADLQQQVQTQNQATQAAIDELKKNQQALEQRYTQSLTDMLGKIDALNQQISRLQGQLEVANHNIDMTQQRQKDLYADTDGRLRKLESGAPAATADAAQPASGAVTEAPASSSEAKDLDAANALLQASKFKESFDAYQKFLQAYPASTHAADAMYGLGFSQFSLKNYKAAIATQQKLLKQYPDSAKAPEASFNIANSQIQLADIDGAKKTLRDLISQYPKSDVIPRAQSRLKVLESIKR</sequence>
<dbReference type="PROSITE" id="PS50005">
    <property type="entry name" value="TPR"/>
    <property type="match status" value="1"/>
</dbReference>
<evidence type="ECO:0000256" key="4">
    <source>
        <dbReference type="SAM" id="MobiDB-lite"/>
    </source>
</evidence>
<feature type="signal peptide" evidence="2">
    <location>
        <begin position="1"/>
        <end position="20"/>
    </location>
</feature>
<evidence type="ECO:0000259" key="5">
    <source>
        <dbReference type="Pfam" id="PF13525"/>
    </source>
</evidence>
<dbReference type="SMART" id="SM00028">
    <property type="entry name" value="TPR"/>
    <property type="match status" value="2"/>
</dbReference>
<dbReference type="AlphaFoldDB" id="C6XA93"/>
<dbReference type="InterPro" id="IPR011990">
    <property type="entry name" value="TPR-like_helical_dom_sf"/>
</dbReference>
<keyword evidence="2" id="KW-0574">Periplasm</keyword>
<dbReference type="Pfam" id="PF16331">
    <property type="entry name" value="TolA_bind_tri"/>
    <property type="match status" value="1"/>
</dbReference>
<feature type="repeat" description="TPR" evidence="3">
    <location>
        <begin position="182"/>
        <end position="215"/>
    </location>
</feature>
<dbReference type="Gene3D" id="1.25.40.10">
    <property type="entry name" value="Tetratricopeptide repeat domain"/>
    <property type="match status" value="1"/>
</dbReference>
<keyword evidence="8" id="KW-1185">Reference proteome</keyword>
<reference evidence="7 8" key="2">
    <citation type="journal article" date="2011" name="J. Bacteriol.">
        <title>Genomes of three methylotrophs from a single niche uncover genetic and metabolic divergence of Methylophilaceae.</title>
        <authorList>
            <person name="Lapidus A."/>
            <person name="Clum A."/>
            <person name="Labutti K."/>
            <person name="Kaluzhnaya M.G."/>
            <person name="Lim S."/>
            <person name="Beck D.A."/>
            <person name="Glavina Del Rio T."/>
            <person name="Nolan M."/>
            <person name="Mavromatis K."/>
            <person name="Huntemann M."/>
            <person name="Lucas S."/>
            <person name="Lidstrom M.E."/>
            <person name="Ivanova N."/>
            <person name="Chistoserdova L."/>
        </authorList>
    </citation>
    <scope>NUCLEOTIDE SEQUENCE [LARGE SCALE GENOMIC DNA]</scope>
    <source>
        <strain evidence="7 8">SIP3-4</strain>
    </source>
</reference>
<keyword evidence="3" id="KW-0802">TPR repeat</keyword>
<dbReference type="Gene3D" id="1.20.5.110">
    <property type="match status" value="1"/>
</dbReference>
<dbReference type="InterPro" id="IPR032519">
    <property type="entry name" value="YbgF_tri"/>
</dbReference>
<protein>
    <recommendedName>
        <fullName evidence="2">Cell division coordinator CpoB</fullName>
    </recommendedName>
</protein>
<evidence type="ECO:0000256" key="1">
    <source>
        <dbReference type="ARBA" id="ARBA00022729"/>
    </source>
</evidence>
<dbReference type="SUPFAM" id="SSF48452">
    <property type="entry name" value="TPR-like"/>
    <property type="match status" value="1"/>
</dbReference>
<organism evidence="7 8">
    <name type="scientific">Methylovorus glucosotrophus (strain SIP3-4)</name>
    <dbReference type="NCBI Taxonomy" id="582744"/>
    <lineage>
        <taxon>Bacteria</taxon>
        <taxon>Pseudomonadati</taxon>
        <taxon>Pseudomonadota</taxon>
        <taxon>Betaproteobacteria</taxon>
        <taxon>Nitrosomonadales</taxon>
        <taxon>Methylophilaceae</taxon>
        <taxon>Methylovorus</taxon>
    </lineage>
</organism>
<dbReference type="Pfam" id="PF13525">
    <property type="entry name" value="YfiO"/>
    <property type="match status" value="1"/>
</dbReference>
<proteinExistence type="inferred from homology"/>
<dbReference type="RefSeq" id="WP_015830920.1">
    <property type="nucleotide sequence ID" value="NC_012969.1"/>
</dbReference>
<dbReference type="HAMAP" id="MF_02066">
    <property type="entry name" value="CpoB"/>
    <property type="match status" value="1"/>
</dbReference>
<dbReference type="OrthoDB" id="8525418at2"/>
<evidence type="ECO:0000313" key="8">
    <source>
        <dbReference type="Proteomes" id="UP000002743"/>
    </source>
</evidence>
<dbReference type="HOGENOM" id="CLU_044315_1_0_4"/>
<dbReference type="Proteomes" id="UP000002743">
    <property type="component" value="Chromosome"/>
</dbReference>
<keyword evidence="2" id="KW-0175">Coiled coil</keyword>
<dbReference type="GO" id="GO:0043093">
    <property type="term" value="P:FtsZ-dependent cytokinesis"/>
    <property type="evidence" value="ECO:0007669"/>
    <property type="project" value="UniProtKB-UniRule"/>
</dbReference>
<keyword evidence="1 2" id="KW-0732">Signal</keyword>